<evidence type="ECO:0000313" key="3">
    <source>
        <dbReference type="EMBL" id="QXI50709.1"/>
    </source>
</evidence>
<protein>
    <recommendedName>
        <fullName evidence="2">Cyclophilin-like domain-containing protein</fullName>
    </recommendedName>
</protein>
<feature type="signal peptide" evidence="1">
    <location>
        <begin position="1"/>
        <end position="27"/>
    </location>
</feature>
<evidence type="ECO:0000256" key="1">
    <source>
        <dbReference type="SAM" id="SignalP"/>
    </source>
</evidence>
<sequence>MRPVWLGLLASALMLGSYGTISGAASAPSITEQPEMWMTVGEQRFAISLADNAATRAFVTLLPLTLEMSDLNRNEKYASLPQALPAQASKPGTIHNGDLMLYGTDTLVIFYTTFDSPYAYTRLGHIGDAARLAQALGRRDVQVTFSQN</sequence>
<dbReference type="Pfam" id="PF18050">
    <property type="entry name" value="Cyclophil_like2"/>
    <property type="match status" value="1"/>
</dbReference>
<accession>A0ABX8Q618</accession>
<dbReference type="InterPro" id="IPR041183">
    <property type="entry name" value="Cyclophilin-like"/>
</dbReference>
<gene>
    <name evidence="3" type="ORF">KSS97_14175</name>
</gene>
<keyword evidence="4" id="KW-1185">Reference proteome</keyword>
<evidence type="ECO:0000259" key="2">
    <source>
        <dbReference type="Pfam" id="PF18050"/>
    </source>
</evidence>
<dbReference type="EMBL" id="CP077080">
    <property type="protein sequence ID" value="QXI50709.1"/>
    <property type="molecule type" value="Genomic_DNA"/>
</dbReference>
<keyword evidence="1" id="KW-0732">Signal</keyword>
<dbReference type="RefSeq" id="WP_217859345.1">
    <property type="nucleotide sequence ID" value="NZ_CP077080.1"/>
</dbReference>
<feature type="chain" id="PRO_5045463119" description="Cyclophilin-like domain-containing protein" evidence="1">
    <location>
        <begin position="28"/>
        <end position="148"/>
    </location>
</feature>
<dbReference type="Proteomes" id="UP000824066">
    <property type="component" value="Chromosome"/>
</dbReference>
<name>A0ABX8Q618_PSECO</name>
<feature type="domain" description="Cyclophilin-like" evidence="2">
    <location>
        <begin position="38"/>
        <end position="146"/>
    </location>
</feature>
<organism evidence="3 4">
    <name type="scientific">Pseudomonas canavaninivorans</name>
    <dbReference type="NCBI Taxonomy" id="2842348"/>
    <lineage>
        <taxon>Bacteria</taxon>
        <taxon>Pseudomonadati</taxon>
        <taxon>Pseudomonadota</taxon>
        <taxon>Gammaproteobacteria</taxon>
        <taxon>Pseudomonadales</taxon>
        <taxon>Pseudomonadaceae</taxon>
        <taxon>Pseudomonas</taxon>
    </lineage>
</organism>
<evidence type="ECO:0000313" key="4">
    <source>
        <dbReference type="Proteomes" id="UP000824066"/>
    </source>
</evidence>
<reference evidence="3 4" key="1">
    <citation type="journal article" date="2021" name="Microorganisms">
        <title>The Ever-Expanding Pseudomonas Genus: Description of 43 New Species and Partition of the Pseudomonas putida Group.</title>
        <authorList>
            <person name="Girard L."/>
            <person name="Lood C."/>
            <person name="Hofte M."/>
            <person name="Vandamme P."/>
            <person name="Rokni-Zadeh H."/>
            <person name="van Noort V."/>
            <person name="Lavigne R."/>
            <person name="De Mot R."/>
        </authorList>
    </citation>
    <scope>NUCLEOTIDE SEQUENCE [LARGE SCALE GENOMIC DNA]</scope>
    <source>
        <strain evidence="3 4">SWRI17</strain>
    </source>
</reference>
<proteinExistence type="predicted"/>